<evidence type="ECO:0000313" key="3">
    <source>
        <dbReference type="Proteomes" id="UP000663834"/>
    </source>
</evidence>
<dbReference type="EMBL" id="CAJNOW010020337">
    <property type="protein sequence ID" value="CAF1678616.1"/>
    <property type="molecule type" value="Genomic_DNA"/>
</dbReference>
<protein>
    <submittedName>
        <fullName evidence="1">Uncharacterized protein</fullName>
    </submittedName>
</protein>
<dbReference type="Proteomes" id="UP000663834">
    <property type="component" value="Unassembled WGS sequence"/>
</dbReference>
<evidence type="ECO:0000313" key="2">
    <source>
        <dbReference type="EMBL" id="CAF4364677.1"/>
    </source>
</evidence>
<reference evidence="1" key="1">
    <citation type="submission" date="2021-02" db="EMBL/GenBank/DDBJ databases">
        <authorList>
            <person name="Nowell W R."/>
        </authorList>
    </citation>
    <scope>NUCLEOTIDE SEQUENCE</scope>
</reference>
<comment type="caution">
    <text evidence="1">The sequence shown here is derived from an EMBL/GenBank/DDBJ whole genome shotgun (WGS) entry which is preliminary data.</text>
</comment>
<gene>
    <name evidence="2" type="ORF">GIL414_LOCUS28567</name>
    <name evidence="1" type="ORF">KQP761_LOCUS35996</name>
</gene>
<dbReference type="OrthoDB" id="10046138at2759"/>
<organism evidence="1 3">
    <name type="scientific">Rotaria magnacalcarata</name>
    <dbReference type="NCBI Taxonomy" id="392030"/>
    <lineage>
        <taxon>Eukaryota</taxon>
        <taxon>Metazoa</taxon>
        <taxon>Spiralia</taxon>
        <taxon>Gnathifera</taxon>
        <taxon>Rotifera</taxon>
        <taxon>Eurotatoria</taxon>
        <taxon>Bdelloidea</taxon>
        <taxon>Philodinida</taxon>
        <taxon>Philodinidae</taxon>
        <taxon>Rotaria</taxon>
    </lineage>
</organism>
<dbReference type="Proteomes" id="UP000681720">
    <property type="component" value="Unassembled WGS sequence"/>
</dbReference>
<dbReference type="EMBL" id="CAJOBJ010049006">
    <property type="protein sequence ID" value="CAF4364677.1"/>
    <property type="molecule type" value="Genomic_DNA"/>
</dbReference>
<dbReference type="AlphaFoldDB" id="A0A816GUY4"/>
<sequence>MATNNNNDIAQYEQYDDFDISEEMYTQLKSHHNSQTSSNLKPREEQILSQKMSQLLTKKITNKKLSFINDIQNRINKIPHWLTKENKSFQQIIDQALKTIPIKASTNQRNDLRLIAILIYKIKVIPMYDRLWTTYFKSSTRQLIQESNRKYIYQINFKFWPKDVKTILQSTVLNGTNEDQLYRNIVHDHIHYLNDQLKQNQIEWNKKTNSFNSYTLKIEQLFEKYIDQNLSSLSLEIEHKIELAYYDYHIEALKLEYDRHNPNEYQKKIFKELCRSKYEQETTEQEFHFLKQQMTYYNSPSQSFENSNIAQSTVIDSIKNSEIRRQLFNQYKDIAIQSKALLFNFYLKTVEEQKNEYKKNYDMEVKKMWSDRHSLNNNEQISMIMIDLINERCNKISERIQCIYKYKVRCFQSKSN</sequence>
<name>A0A816GUY4_9BILA</name>
<evidence type="ECO:0000313" key="1">
    <source>
        <dbReference type="EMBL" id="CAF1678616.1"/>
    </source>
</evidence>
<proteinExistence type="predicted"/>
<accession>A0A816GUY4</accession>